<keyword evidence="2" id="KW-1185">Reference proteome</keyword>
<dbReference type="InterPro" id="IPR029063">
    <property type="entry name" value="SAM-dependent_MTases_sf"/>
</dbReference>
<organism evidence="1 2">
    <name type="scientific">Neobacillus kokaensis</name>
    <dbReference type="NCBI Taxonomy" id="2759023"/>
    <lineage>
        <taxon>Bacteria</taxon>
        <taxon>Bacillati</taxon>
        <taxon>Bacillota</taxon>
        <taxon>Bacilli</taxon>
        <taxon>Bacillales</taxon>
        <taxon>Bacillaceae</taxon>
        <taxon>Neobacillus</taxon>
    </lineage>
</organism>
<evidence type="ECO:0008006" key="3">
    <source>
        <dbReference type="Google" id="ProtNLM"/>
    </source>
</evidence>
<dbReference type="Gene3D" id="3.40.50.150">
    <property type="entry name" value="Vaccinia Virus protein VP39"/>
    <property type="match status" value="1"/>
</dbReference>
<sequence length="93" mass="11384">MNNLIWEDGTFDLVNVTYYLDRMLFPIVKKIVKEKGYFFMETFYDSPNTKEQEISKQFKLQPKELLNEFADWTIHYFEENEREGRQTILCQKK</sequence>
<protein>
    <recommendedName>
        <fullName evidence="3">Methyltransferase type 11 domain-containing protein</fullName>
    </recommendedName>
</protein>
<evidence type="ECO:0000313" key="2">
    <source>
        <dbReference type="Proteomes" id="UP000637074"/>
    </source>
</evidence>
<comment type="caution">
    <text evidence="1">The sequence shown here is derived from an EMBL/GenBank/DDBJ whole genome shotgun (WGS) entry which is preliminary data.</text>
</comment>
<accession>A0ABQ3N203</accession>
<dbReference type="RefSeq" id="WP_191273280.1">
    <property type="nucleotide sequence ID" value="NZ_BNDS01000009.1"/>
</dbReference>
<name>A0ABQ3N203_9BACI</name>
<proteinExistence type="predicted"/>
<reference evidence="1 2" key="1">
    <citation type="journal article" date="2022" name="Int. J. Syst. Evol. Microbiol.">
        <title>Neobacillus kokaensis sp. nov., isolated from soil.</title>
        <authorList>
            <person name="Yuki K."/>
            <person name="Matsubara H."/>
            <person name="Yamaguchi S."/>
        </authorList>
    </citation>
    <scope>NUCLEOTIDE SEQUENCE [LARGE SCALE GENOMIC DNA]</scope>
    <source>
        <strain evidence="1 2">LOB 377</strain>
    </source>
</reference>
<gene>
    <name evidence="1" type="ORF">AM1BK_25120</name>
</gene>
<evidence type="ECO:0000313" key="1">
    <source>
        <dbReference type="EMBL" id="GHH98969.1"/>
    </source>
</evidence>
<dbReference type="Proteomes" id="UP000637074">
    <property type="component" value="Unassembled WGS sequence"/>
</dbReference>
<dbReference type="EMBL" id="BNDS01000009">
    <property type="protein sequence ID" value="GHH98969.1"/>
    <property type="molecule type" value="Genomic_DNA"/>
</dbReference>